<dbReference type="PROSITE" id="PS50012">
    <property type="entry name" value="RCC1_3"/>
    <property type="match status" value="3"/>
</dbReference>
<keyword evidence="5" id="KW-1185">Reference proteome</keyword>
<dbReference type="Pfam" id="PF00415">
    <property type="entry name" value="RCC1"/>
    <property type="match status" value="3"/>
</dbReference>
<feature type="repeat" description="RCC1" evidence="2">
    <location>
        <begin position="329"/>
        <end position="385"/>
    </location>
</feature>
<evidence type="ECO:0000256" key="1">
    <source>
        <dbReference type="ARBA" id="ARBA00022737"/>
    </source>
</evidence>
<feature type="repeat" description="RCC1" evidence="2">
    <location>
        <begin position="393"/>
        <end position="449"/>
    </location>
</feature>
<dbReference type="EMBL" id="GL376625">
    <property type="status" value="NOT_ANNOTATED_CDS"/>
    <property type="molecule type" value="Genomic_DNA"/>
</dbReference>
<dbReference type="InParanoid" id="K3WM54"/>
<dbReference type="PROSITE" id="PS50020">
    <property type="entry name" value="WW_DOMAIN_2"/>
    <property type="match status" value="1"/>
</dbReference>
<dbReference type="Gene3D" id="1.20.5.190">
    <property type="match status" value="1"/>
</dbReference>
<feature type="repeat" description="RCC1" evidence="2">
    <location>
        <begin position="268"/>
        <end position="323"/>
    </location>
</feature>
<dbReference type="SMART" id="SM00456">
    <property type="entry name" value="WW"/>
    <property type="match status" value="3"/>
</dbReference>
<dbReference type="SUPFAM" id="SSF51045">
    <property type="entry name" value="WW domain"/>
    <property type="match status" value="1"/>
</dbReference>
<dbReference type="InterPro" id="IPR000408">
    <property type="entry name" value="Reg_chr_condens"/>
</dbReference>
<dbReference type="InterPro" id="IPR051625">
    <property type="entry name" value="Signaling_Regulatory_Domain"/>
</dbReference>
<accession>K3WM54</accession>
<dbReference type="PANTHER" id="PTHR22872">
    <property type="entry name" value="BTK-BINDING PROTEIN-RELATED"/>
    <property type="match status" value="1"/>
</dbReference>
<dbReference type="CDD" id="cd00201">
    <property type="entry name" value="WW"/>
    <property type="match status" value="2"/>
</dbReference>
<reference evidence="5" key="1">
    <citation type="journal article" date="2010" name="Genome Biol.">
        <title>Genome sequence of the necrotrophic plant pathogen Pythium ultimum reveals original pathogenicity mechanisms and effector repertoire.</title>
        <authorList>
            <person name="Levesque C.A."/>
            <person name="Brouwer H."/>
            <person name="Cano L."/>
            <person name="Hamilton J.P."/>
            <person name="Holt C."/>
            <person name="Huitema E."/>
            <person name="Raffaele S."/>
            <person name="Robideau G.P."/>
            <person name="Thines M."/>
            <person name="Win J."/>
            <person name="Zerillo M.M."/>
            <person name="Beakes G.W."/>
            <person name="Boore J.L."/>
            <person name="Busam D."/>
            <person name="Dumas B."/>
            <person name="Ferriera S."/>
            <person name="Fuerstenberg S.I."/>
            <person name="Gachon C.M."/>
            <person name="Gaulin E."/>
            <person name="Govers F."/>
            <person name="Grenville-Briggs L."/>
            <person name="Horner N."/>
            <person name="Hostetler J."/>
            <person name="Jiang R.H."/>
            <person name="Johnson J."/>
            <person name="Krajaejun T."/>
            <person name="Lin H."/>
            <person name="Meijer H.J."/>
            <person name="Moore B."/>
            <person name="Morris P."/>
            <person name="Phuntmart V."/>
            <person name="Puiu D."/>
            <person name="Shetty J."/>
            <person name="Stajich J.E."/>
            <person name="Tripathy S."/>
            <person name="Wawra S."/>
            <person name="van West P."/>
            <person name="Whitty B.R."/>
            <person name="Coutinho P.M."/>
            <person name="Henrissat B."/>
            <person name="Martin F."/>
            <person name="Thomas P.D."/>
            <person name="Tyler B.M."/>
            <person name="De Vries R.P."/>
            <person name="Kamoun S."/>
            <person name="Yandell M."/>
            <person name="Tisserat N."/>
            <person name="Buell C.R."/>
        </authorList>
    </citation>
    <scope>NUCLEOTIDE SEQUENCE</scope>
    <source>
        <strain evidence="5">DAOM:BR144</strain>
    </source>
</reference>
<dbReference type="STRING" id="431595.K3WM54"/>
<dbReference type="EnsemblProtists" id="PYU1_T006046">
    <property type="protein sequence ID" value="PYU1_T006046"/>
    <property type="gene ID" value="PYU1_G006034"/>
</dbReference>
<dbReference type="Gene3D" id="2.20.70.10">
    <property type="match status" value="3"/>
</dbReference>
<dbReference type="OMA" id="THFRRRN"/>
<dbReference type="eggNOG" id="KOG1426">
    <property type="taxonomic scope" value="Eukaryota"/>
</dbReference>
<proteinExistence type="predicted"/>
<evidence type="ECO:0000259" key="3">
    <source>
        <dbReference type="PROSITE" id="PS50020"/>
    </source>
</evidence>
<protein>
    <recommendedName>
        <fullName evidence="3">WW domain-containing protein</fullName>
    </recommendedName>
</protein>
<reference evidence="5" key="2">
    <citation type="submission" date="2010-04" db="EMBL/GenBank/DDBJ databases">
        <authorList>
            <person name="Buell R."/>
            <person name="Hamilton J."/>
            <person name="Hostetler J."/>
        </authorList>
    </citation>
    <scope>NUCLEOTIDE SEQUENCE [LARGE SCALE GENOMIC DNA]</scope>
    <source>
        <strain evidence="5">DAOM:BR144</strain>
    </source>
</reference>
<name>K3WM54_GLOUD</name>
<dbReference type="AlphaFoldDB" id="K3WM54"/>
<dbReference type="SMART" id="SM00015">
    <property type="entry name" value="IQ"/>
    <property type="match status" value="6"/>
</dbReference>
<dbReference type="Pfam" id="PF00612">
    <property type="entry name" value="IQ"/>
    <property type="match status" value="5"/>
</dbReference>
<evidence type="ECO:0000256" key="2">
    <source>
        <dbReference type="PROSITE-ProRule" id="PRU00235"/>
    </source>
</evidence>
<dbReference type="HOGENOM" id="CLU_008426_0_0_1"/>
<dbReference type="InterPro" id="IPR036020">
    <property type="entry name" value="WW_dom_sf"/>
</dbReference>
<sequence>MHEWTDGSLEINFMERQRRKKPTPKLHPGWNPIGKTQRRQRLAVTMIQKCFRSYLLRAAFRTNRVNVAQSFDALRAFHHVRDRKYWRTVDLRSLHREELRMLALALNLPSTGKKVLLMGRIQRWVDQRLRVHDVAGDAAAKALANRAKCQGSVYFCEAYPGAEPIDIRPLRGKSITHIAAGAESDAVYAIDGTRGTVWLCKTGGLASQIGLCRNAPIGDVDKDDPLAFVDPIESRWLVNPVFVQPLGSEHMADVRVARSHVVALAAAGELFSWGENPHGELGFVVESAAAVARNRAKVVTGLATYPAVAVAVGRHHTIAVCDDVAGHNGVIIAWGSNAYGQLAMADDSAVDMKLAGPMRLRGALETLVVLEIACGTWHSACIATDNICMSNGGRVFTWGTGTYGQLGAGMQQVVISPHYVRVPQSEVVEEEWATHIACGRHHTAVLTSANHVFMWGSVQQFSAQPQKLQLPHGTTFAEPIASLACGRTFVLFNTLERRANSYEKEQDGGHVQRLWRVHPTVIPPLDMRKLPVLPLSSSSFSKPPLRLEPAVDRALREKEERAEAARIDAIDVDALVHPLCRVCWRCDGFHPSPLKLWMCRQCCHDKQLHGVRGKNNPMSEYEAVRKLQTLYRARKAKRMLQQAREKHYERVFSIKHNAFFYYNLWRNTASWSWPERVGMDIELPIRDPDTLPVIKPPLTRYEAAVVIQTRRRGALVRRLVRTRLLQMYEKHIDVESDEVYYVHKTWTPALQQERKGVATTPALLKRLYDLGEPVEIQRLRKYANWTPDDAARVLQAHFRAHQARKRTRKQLRMRYKKLLDDATGQFFYYNTVTKVSTWEPPTTIHDKSTAATMIQALFRGYMARKRCLELVGLRYRKIRDDVTGYAYYYDTVLKQASWLKSRLLGDDLDLEIMDDPRAASPRKPSTSPQKSTVVTVRPQAVGARALVVMPRISERARVKRHKRRLQKLRQMTRDEAASRLQRVWRAHRARDQLRALLFDAYEKIYDPTTDHFYYYNKKTGVVKWEPPWLINESDVKMTRRARNVPRRRLERISEPQDAALVLQSFSRCCLARKELYALLYVRIEKVWDPHLRQYYYFDKRTGQSSWTKPLLLRYNDYLPTTT</sequence>
<dbReference type="Pfam" id="PF00397">
    <property type="entry name" value="WW"/>
    <property type="match status" value="1"/>
</dbReference>
<dbReference type="PROSITE" id="PS50096">
    <property type="entry name" value="IQ"/>
    <property type="match status" value="5"/>
</dbReference>
<keyword evidence="1" id="KW-0677">Repeat</keyword>
<feature type="domain" description="WW" evidence="3">
    <location>
        <begin position="821"/>
        <end position="843"/>
    </location>
</feature>
<dbReference type="Proteomes" id="UP000019132">
    <property type="component" value="Unassembled WGS sequence"/>
</dbReference>
<evidence type="ECO:0000313" key="4">
    <source>
        <dbReference type="EnsemblProtists" id="PYU1_T006046"/>
    </source>
</evidence>
<dbReference type="VEuPathDB" id="FungiDB:PYU1_G006034"/>
<dbReference type="InterPro" id="IPR001202">
    <property type="entry name" value="WW_dom"/>
</dbReference>
<reference evidence="4" key="3">
    <citation type="submission" date="2015-02" db="UniProtKB">
        <authorList>
            <consortium name="EnsemblProtists"/>
        </authorList>
    </citation>
    <scope>IDENTIFICATION</scope>
    <source>
        <strain evidence="4">DAOM BR144</strain>
    </source>
</reference>
<dbReference type="InterPro" id="IPR009091">
    <property type="entry name" value="RCC1/BLIP-II"/>
</dbReference>
<dbReference type="InterPro" id="IPR000048">
    <property type="entry name" value="IQ_motif_EF-hand-BS"/>
</dbReference>
<organism evidence="4 5">
    <name type="scientific">Globisporangium ultimum (strain ATCC 200006 / CBS 805.95 / DAOM BR144)</name>
    <name type="common">Pythium ultimum</name>
    <dbReference type="NCBI Taxonomy" id="431595"/>
    <lineage>
        <taxon>Eukaryota</taxon>
        <taxon>Sar</taxon>
        <taxon>Stramenopiles</taxon>
        <taxon>Oomycota</taxon>
        <taxon>Peronosporomycetes</taxon>
        <taxon>Pythiales</taxon>
        <taxon>Pythiaceae</taxon>
        <taxon>Globisporangium</taxon>
    </lineage>
</organism>
<evidence type="ECO:0000313" key="5">
    <source>
        <dbReference type="Proteomes" id="UP000019132"/>
    </source>
</evidence>
<dbReference type="PROSITE" id="PS00626">
    <property type="entry name" value="RCC1_2"/>
    <property type="match status" value="1"/>
</dbReference>
<dbReference type="Gene3D" id="2.130.10.30">
    <property type="entry name" value="Regulator of chromosome condensation 1/beta-lactamase-inhibitor protein II"/>
    <property type="match status" value="1"/>
</dbReference>
<dbReference type="SUPFAM" id="SSF50985">
    <property type="entry name" value="RCC1/BLIP-II"/>
    <property type="match status" value="1"/>
</dbReference>
<dbReference type="CDD" id="cd23767">
    <property type="entry name" value="IQCD"/>
    <property type="match status" value="2"/>
</dbReference>